<keyword evidence="1" id="KW-0694">RNA-binding</keyword>
<dbReference type="EMBL" id="UINC01156474">
    <property type="protein sequence ID" value="SVD52908.1"/>
    <property type="molecule type" value="Genomic_DNA"/>
</dbReference>
<dbReference type="InterPro" id="IPR035926">
    <property type="entry name" value="NusB-like_sf"/>
</dbReference>
<dbReference type="GO" id="GO:0003723">
    <property type="term" value="F:RNA binding"/>
    <property type="evidence" value="ECO:0007669"/>
    <property type="project" value="UniProtKB-KW"/>
</dbReference>
<organism evidence="3">
    <name type="scientific">marine metagenome</name>
    <dbReference type="NCBI Taxonomy" id="408172"/>
    <lineage>
        <taxon>unclassified sequences</taxon>
        <taxon>metagenomes</taxon>
        <taxon>ecological metagenomes</taxon>
    </lineage>
</organism>
<protein>
    <recommendedName>
        <fullName evidence="2">NusB/RsmB/TIM44 domain-containing protein</fullName>
    </recommendedName>
</protein>
<name>A0A382W447_9ZZZZ</name>
<dbReference type="AlphaFoldDB" id="A0A382W447"/>
<feature type="non-terminal residue" evidence="3">
    <location>
        <position position="108"/>
    </location>
</feature>
<dbReference type="Gene3D" id="1.10.940.10">
    <property type="entry name" value="NusB-like"/>
    <property type="match status" value="1"/>
</dbReference>
<accession>A0A382W447</accession>
<sequence length="108" mass="12884">MNQFDKMNRVQKRISRSLCLQIYYAWVMSQTHPKELLDHMKCLLEDKEIIDNFYINGSPIDNDQSILDDNIIKYAYRLIESTINQSDVIDKFISTKLKNWDLKRIALI</sequence>
<feature type="domain" description="NusB/RsmB/TIM44" evidence="2">
    <location>
        <begin position="15"/>
        <end position="106"/>
    </location>
</feature>
<reference evidence="3" key="1">
    <citation type="submission" date="2018-05" db="EMBL/GenBank/DDBJ databases">
        <authorList>
            <person name="Lanie J.A."/>
            <person name="Ng W.-L."/>
            <person name="Kazmierczak K.M."/>
            <person name="Andrzejewski T.M."/>
            <person name="Davidsen T.M."/>
            <person name="Wayne K.J."/>
            <person name="Tettelin H."/>
            <person name="Glass J.I."/>
            <person name="Rusch D."/>
            <person name="Podicherti R."/>
            <person name="Tsui H.-C.T."/>
            <person name="Winkler M.E."/>
        </authorList>
    </citation>
    <scope>NUCLEOTIDE SEQUENCE</scope>
</reference>
<evidence type="ECO:0000259" key="2">
    <source>
        <dbReference type="Pfam" id="PF01029"/>
    </source>
</evidence>
<gene>
    <name evidence="3" type="ORF">METZ01_LOCUS405762</name>
</gene>
<proteinExistence type="predicted"/>
<dbReference type="GO" id="GO:0006355">
    <property type="term" value="P:regulation of DNA-templated transcription"/>
    <property type="evidence" value="ECO:0007669"/>
    <property type="project" value="InterPro"/>
</dbReference>
<dbReference type="Pfam" id="PF01029">
    <property type="entry name" value="NusB"/>
    <property type="match status" value="1"/>
</dbReference>
<dbReference type="SUPFAM" id="SSF48013">
    <property type="entry name" value="NusB-like"/>
    <property type="match status" value="1"/>
</dbReference>
<evidence type="ECO:0000313" key="3">
    <source>
        <dbReference type="EMBL" id="SVD52908.1"/>
    </source>
</evidence>
<dbReference type="InterPro" id="IPR006027">
    <property type="entry name" value="NusB_RsmB_TIM44"/>
</dbReference>
<evidence type="ECO:0000256" key="1">
    <source>
        <dbReference type="ARBA" id="ARBA00022884"/>
    </source>
</evidence>